<dbReference type="HAMAP" id="MF_02065">
    <property type="entry name" value="MltG"/>
    <property type="match status" value="1"/>
</dbReference>
<dbReference type="EMBL" id="JBEPSH010000001">
    <property type="protein sequence ID" value="MET4575551.1"/>
    <property type="molecule type" value="Genomic_DNA"/>
</dbReference>
<dbReference type="NCBIfam" id="TIGR00247">
    <property type="entry name" value="endolytic transglycosylase MltG"/>
    <property type="match status" value="1"/>
</dbReference>
<evidence type="ECO:0000256" key="7">
    <source>
        <dbReference type="HAMAP-Rule" id="MF_02065"/>
    </source>
</evidence>
<evidence type="ECO:0000256" key="1">
    <source>
        <dbReference type="ARBA" id="ARBA00022475"/>
    </source>
</evidence>
<evidence type="ECO:0000313" key="8">
    <source>
        <dbReference type="EMBL" id="MET4575551.1"/>
    </source>
</evidence>
<gene>
    <name evidence="7" type="primary">mltG</name>
    <name evidence="8" type="ORF">ABIE13_000648</name>
</gene>
<keyword evidence="2 7" id="KW-0812">Transmembrane</keyword>
<keyword evidence="9" id="KW-1185">Reference proteome</keyword>
<keyword evidence="1 7" id="KW-1003">Cell membrane</keyword>
<proteinExistence type="inferred from homology"/>
<keyword evidence="6 7" id="KW-0961">Cell wall biogenesis/degradation</keyword>
<name>A0ABV2Q3G1_9BURK</name>
<evidence type="ECO:0000256" key="6">
    <source>
        <dbReference type="ARBA" id="ARBA00023316"/>
    </source>
</evidence>
<keyword evidence="7" id="KW-0997">Cell inner membrane</keyword>
<organism evidence="8 9">
    <name type="scientific">Ottowia thiooxydans</name>
    <dbReference type="NCBI Taxonomy" id="219182"/>
    <lineage>
        <taxon>Bacteria</taxon>
        <taxon>Pseudomonadati</taxon>
        <taxon>Pseudomonadota</taxon>
        <taxon>Betaproteobacteria</taxon>
        <taxon>Burkholderiales</taxon>
        <taxon>Comamonadaceae</taxon>
        <taxon>Ottowia</taxon>
    </lineage>
</organism>
<keyword evidence="5 7" id="KW-0456">Lyase</keyword>
<accession>A0ABV2Q3G1</accession>
<dbReference type="Proteomes" id="UP001549320">
    <property type="component" value="Unassembled WGS sequence"/>
</dbReference>
<dbReference type="CDD" id="cd08010">
    <property type="entry name" value="MltG_like"/>
    <property type="match status" value="1"/>
</dbReference>
<comment type="caution">
    <text evidence="8">The sequence shown here is derived from an EMBL/GenBank/DDBJ whole genome shotgun (WGS) entry which is preliminary data.</text>
</comment>
<reference evidence="8 9" key="1">
    <citation type="submission" date="2024-06" db="EMBL/GenBank/DDBJ databases">
        <title>Sorghum-associated microbial communities from plants grown in Nebraska, USA.</title>
        <authorList>
            <person name="Schachtman D."/>
        </authorList>
    </citation>
    <scope>NUCLEOTIDE SEQUENCE [LARGE SCALE GENOMIC DNA]</scope>
    <source>
        <strain evidence="8 9">2709</strain>
    </source>
</reference>
<dbReference type="PANTHER" id="PTHR30518:SF2">
    <property type="entry name" value="ENDOLYTIC MUREIN TRANSGLYCOSYLASE"/>
    <property type="match status" value="1"/>
</dbReference>
<sequence length="294" mass="32267">MSVPPGASLRTAARKAVEGGVRAEETLLYAYFRLAANPDQTIKPGDYEITRGMTPQLLLDKLVRGDRIVLAVTLVEGWNFKQVRAALARAEHLRPETRDMSSDAIMKALGLPGVHPEGRFFPDTYNYTKNTSDLAVLRQSLHLMDKQLAAAWEARSPGLPLKSASEALILASIIEKETGAHGDRPEISGVFINRLKIGMRLQTDPTVIYGLGDKFDGNLRRTDLTTDTPWNTYTRAGLPPTPISMPGRASLIAAVQPASTRSLYFVARGDGSSHFSGSLDEHNRAVNKYQRGIR</sequence>
<evidence type="ECO:0000313" key="9">
    <source>
        <dbReference type="Proteomes" id="UP001549320"/>
    </source>
</evidence>
<comment type="function">
    <text evidence="7">Functions as a peptidoglycan terminase that cleaves nascent peptidoglycan strands endolytically to terminate their elongation.</text>
</comment>
<evidence type="ECO:0000256" key="4">
    <source>
        <dbReference type="ARBA" id="ARBA00023136"/>
    </source>
</evidence>
<feature type="site" description="Important for catalytic activity" evidence="7">
    <location>
        <position position="177"/>
    </location>
</feature>
<evidence type="ECO:0000256" key="5">
    <source>
        <dbReference type="ARBA" id="ARBA00023239"/>
    </source>
</evidence>
<dbReference type="InterPro" id="IPR003770">
    <property type="entry name" value="MLTG-like"/>
</dbReference>
<evidence type="ECO:0000256" key="3">
    <source>
        <dbReference type="ARBA" id="ARBA00022989"/>
    </source>
</evidence>
<keyword evidence="3 7" id="KW-1133">Transmembrane helix</keyword>
<dbReference type="Pfam" id="PF02618">
    <property type="entry name" value="YceG"/>
    <property type="match status" value="1"/>
</dbReference>
<evidence type="ECO:0000256" key="2">
    <source>
        <dbReference type="ARBA" id="ARBA00022692"/>
    </source>
</evidence>
<dbReference type="Gene3D" id="3.30.160.60">
    <property type="entry name" value="Classic Zinc Finger"/>
    <property type="match status" value="1"/>
</dbReference>
<protein>
    <recommendedName>
        <fullName evidence="7">Endolytic murein transglycosylase</fullName>
        <ecNumber evidence="7">4.2.2.29</ecNumber>
    </recommendedName>
    <alternativeName>
        <fullName evidence="7">Peptidoglycan lytic transglycosylase</fullName>
    </alternativeName>
    <alternativeName>
        <fullName evidence="7">Peptidoglycan polymerization terminase</fullName>
    </alternativeName>
</protein>
<dbReference type="PANTHER" id="PTHR30518">
    <property type="entry name" value="ENDOLYTIC MUREIN TRANSGLYCOSYLASE"/>
    <property type="match status" value="1"/>
</dbReference>
<dbReference type="EC" id="4.2.2.29" evidence="7"/>
<keyword evidence="4 7" id="KW-0472">Membrane</keyword>
<comment type="catalytic activity">
    <reaction evidence="7">
        <text>a peptidoglycan chain = a peptidoglycan chain with N-acetyl-1,6-anhydromuramyl-[peptide] at the reducing end + a peptidoglycan chain with N-acetylglucosamine at the non-reducing end.</text>
        <dbReference type="EC" id="4.2.2.29"/>
    </reaction>
</comment>
<dbReference type="Gene3D" id="3.30.1490.480">
    <property type="entry name" value="Endolytic murein transglycosylase"/>
    <property type="match status" value="1"/>
</dbReference>
<comment type="similarity">
    <text evidence="7">Belongs to the transglycosylase MltG family.</text>
</comment>